<comment type="subcellular location">
    <subcellularLocation>
        <location evidence="1">Membrane</location>
        <topology evidence="1">Multi-pass membrane protein</topology>
    </subcellularLocation>
</comment>
<comment type="similarity">
    <text evidence="2">Belongs to the EamA transporter family.</text>
</comment>
<dbReference type="Proteomes" id="UP000250079">
    <property type="component" value="Chromosome"/>
</dbReference>
<sequence>MIGVVATACSFIFIRESTEPPVMLAAWRVLLAVVLLSPAYLMARHKYGDLPYAQVLRRSLLPGIVLSAHFISWVIGARLSLGANATIIVNLVPLAMPLLLWMMFGEVMQRREWLATALAVSGLAVLAVDNLQLSAGHFLGDSICLLSMFLFALYLALARHHSQLPSIWLYVVPVYAVAGLTSLLAAPLFGPVAPTLENWNLLMVFGLAAVSTVIGHSALNFAMQNMRGQTVGMMMLAQFIVAGVIAYFLYNEVPTVLFYVASALMVSGILMVMLNQQADHAVAE</sequence>
<evidence type="ECO:0000256" key="4">
    <source>
        <dbReference type="ARBA" id="ARBA00022989"/>
    </source>
</evidence>
<feature type="domain" description="EamA" evidence="7">
    <location>
        <begin position="2"/>
        <end position="126"/>
    </location>
</feature>
<keyword evidence="5 6" id="KW-0472">Membrane</keyword>
<dbReference type="Pfam" id="PF00892">
    <property type="entry name" value="EamA"/>
    <property type="match status" value="2"/>
</dbReference>
<feature type="transmembrane region" description="Helical" evidence="6">
    <location>
        <begin position="55"/>
        <end position="75"/>
    </location>
</feature>
<dbReference type="PANTHER" id="PTHR32322:SF2">
    <property type="entry name" value="EAMA DOMAIN-CONTAINING PROTEIN"/>
    <property type="match status" value="1"/>
</dbReference>
<evidence type="ECO:0000256" key="2">
    <source>
        <dbReference type="ARBA" id="ARBA00007362"/>
    </source>
</evidence>
<keyword evidence="4 6" id="KW-1133">Transmembrane helix</keyword>
<feature type="domain" description="EamA" evidence="7">
    <location>
        <begin position="139"/>
        <end position="273"/>
    </location>
</feature>
<dbReference type="InterPro" id="IPR050638">
    <property type="entry name" value="AA-Vitamin_Transporters"/>
</dbReference>
<feature type="transmembrane region" description="Helical" evidence="6">
    <location>
        <begin position="201"/>
        <end position="219"/>
    </location>
</feature>
<accession>A0A2Z2NYX0</accession>
<feature type="transmembrane region" description="Helical" evidence="6">
    <location>
        <begin position="113"/>
        <end position="131"/>
    </location>
</feature>
<evidence type="ECO:0000259" key="7">
    <source>
        <dbReference type="Pfam" id="PF00892"/>
    </source>
</evidence>
<dbReference type="InterPro" id="IPR000620">
    <property type="entry name" value="EamA_dom"/>
</dbReference>
<feature type="transmembrane region" description="Helical" evidence="6">
    <location>
        <begin position="137"/>
        <end position="155"/>
    </location>
</feature>
<dbReference type="InterPro" id="IPR037185">
    <property type="entry name" value="EmrE-like"/>
</dbReference>
<dbReference type="SUPFAM" id="SSF103481">
    <property type="entry name" value="Multidrug resistance efflux transporter EmrE"/>
    <property type="match status" value="2"/>
</dbReference>
<dbReference type="GO" id="GO:0016020">
    <property type="term" value="C:membrane"/>
    <property type="evidence" value="ECO:0007669"/>
    <property type="project" value="UniProtKB-SubCell"/>
</dbReference>
<dbReference type="EMBL" id="CP018632">
    <property type="protein sequence ID" value="ASJ76642.1"/>
    <property type="molecule type" value="Genomic_DNA"/>
</dbReference>
<feature type="transmembrane region" description="Helical" evidence="6">
    <location>
        <begin position="167"/>
        <end position="189"/>
    </location>
</feature>
<feature type="transmembrane region" description="Helical" evidence="6">
    <location>
        <begin position="81"/>
        <end position="101"/>
    </location>
</feature>
<feature type="transmembrane region" description="Helical" evidence="6">
    <location>
        <begin position="25"/>
        <end position="43"/>
    </location>
</feature>
<evidence type="ECO:0000256" key="1">
    <source>
        <dbReference type="ARBA" id="ARBA00004141"/>
    </source>
</evidence>
<name>A0A2Z2NYX0_9GAMM</name>
<evidence type="ECO:0000256" key="3">
    <source>
        <dbReference type="ARBA" id="ARBA00022692"/>
    </source>
</evidence>
<proteinExistence type="inferred from homology"/>
<evidence type="ECO:0000313" key="8">
    <source>
        <dbReference type="EMBL" id="ASJ76642.1"/>
    </source>
</evidence>
<evidence type="ECO:0000313" key="9">
    <source>
        <dbReference type="Proteomes" id="UP000250079"/>
    </source>
</evidence>
<keyword evidence="9" id="KW-1185">Reference proteome</keyword>
<feature type="transmembrane region" description="Helical" evidence="6">
    <location>
        <begin position="231"/>
        <end position="250"/>
    </location>
</feature>
<protein>
    <recommendedName>
        <fullName evidence="7">EamA domain-containing protein</fullName>
    </recommendedName>
</protein>
<keyword evidence="3 6" id="KW-0812">Transmembrane</keyword>
<dbReference type="AlphaFoldDB" id="A0A2Z2NYX0"/>
<feature type="transmembrane region" description="Helical" evidence="6">
    <location>
        <begin position="256"/>
        <end position="274"/>
    </location>
</feature>
<organism evidence="8 9">
    <name type="scientific">Granulosicoccus antarcticus IMCC3135</name>
    <dbReference type="NCBI Taxonomy" id="1192854"/>
    <lineage>
        <taxon>Bacteria</taxon>
        <taxon>Pseudomonadati</taxon>
        <taxon>Pseudomonadota</taxon>
        <taxon>Gammaproteobacteria</taxon>
        <taxon>Chromatiales</taxon>
        <taxon>Granulosicoccaceae</taxon>
        <taxon>Granulosicoccus</taxon>
    </lineage>
</organism>
<reference evidence="8 9" key="1">
    <citation type="submission" date="2016-12" db="EMBL/GenBank/DDBJ databases">
        <authorList>
            <person name="Song W.-J."/>
            <person name="Kurnit D.M."/>
        </authorList>
    </citation>
    <scope>NUCLEOTIDE SEQUENCE [LARGE SCALE GENOMIC DNA]</scope>
    <source>
        <strain evidence="8 9">IMCC3135</strain>
    </source>
</reference>
<evidence type="ECO:0000256" key="5">
    <source>
        <dbReference type="ARBA" id="ARBA00023136"/>
    </source>
</evidence>
<gene>
    <name evidence="8" type="ORF">IMCC3135_32990</name>
</gene>
<evidence type="ECO:0000256" key="6">
    <source>
        <dbReference type="SAM" id="Phobius"/>
    </source>
</evidence>
<dbReference type="KEGG" id="gai:IMCC3135_32990"/>
<dbReference type="PANTHER" id="PTHR32322">
    <property type="entry name" value="INNER MEMBRANE TRANSPORTER"/>
    <property type="match status" value="1"/>
</dbReference>